<evidence type="ECO:0000256" key="7">
    <source>
        <dbReference type="ARBA" id="ARBA00022989"/>
    </source>
</evidence>
<keyword evidence="8 9" id="KW-0472">Membrane</keyword>
<dbReference type="PANTHER" id="PTHR30614">
    <property type="entry name" value="MEMBRANE COMPONENT OF AMINO ACID ABC TRANSPORTER"/>
    <property type="match status" value="1"/>
</dbReference>
<dbReference type="Proteomes" id="UP001141619">
    <property type="component" value="Unassembled WGS sequence"/>
</dbReference>
<evidence type="ECO:0000313" key="12">
    <source>
        <dbReference type="Proteomes" id="UP001141619"/>
    </source>
</evidence>
<evidence type="ECO:0000256" key="1">
    <source>
        <dbReference type="ARBA" id="ARBA00004429"/>
    </source>
</evidence>
<dbReference type="SUPFAM" id="SSF161098">
    <property type="entry name" value="MetI-like"/>
    <property type="match status" value="2"/>
</dbReference>
<comment type="caution">
    <text evidence="11">The sequence shown here is derived from an EMBL/GenBank/DDBJ whole genome shotgun (WGS) entry which is preliminary data.</text>
</comment>
<evidence type="ECO:0000256" key="8">
    <source>
        <dbReference type="ARBA" id="ARBA00023136"/>
    </source>
</evidence>
<dbReference type="Gene3D" id="1.10.3720.10">
    <property type="entry name" value="MetI-like"/>
    <property type="match status" value="1"/>
</dbReference>
<protein>
    <submittedName>
        <fullName evidence="11">ABC transporter permease subunit</fullName>
    </submittedName>
</protein>
<keyword evidence="3 9" id="KW-0813">Transport</keyword>
<keyword evidence="7 9" id="KW-1133">Transmembrane helix</keyword>
<dbReference type="RefSeq" id="WP_274943564.1">
    <property type="nucleotide sequence ID" value="NZ_JANWOI010000002.1"/>
</dbReference>
<accession>A0A9X3TY82</accession>
<dbReference type="InterPro" id="IPR035906">
    <property type="entry name" value="MetI-like_sf"/>
</dbReference>
<reference evidence="11" key="1">
    <citation type="submission" date="2022-08" db="EMBL/GenBank/DDBJ databases">
        <authorList>
            <person name="Vandamme P."/>
            <person name="Hettiarachchi A."/>
            <person name="Peeters C."/>
            <person name="Cnockaert M."/>
            <person name="Carlier A."/>
        </authorList>
    </citation>
    <scope>NUCLEOTIDE SEQUENCE</scope>
    <source>
        <strain evidence="11">LMG 31809</strain>
    </source>
</reference>
<feature type="transmembrane region" description="Helical" evidence="9">
    <location>
        <begin position="173"/>
        <end position="196"/>
    </location>
</feature>
<keyword evidence="5 9" id="KW-0812">Transmembrane</keyword>
<feature type="transmembrane region" description="Helical" evidence="9">
    <location>
        <begin position="208"/>
        <end position="227"/>
    </location>
</feature>
<evidence type="ECO:0000256" key="9">
    <source>
        <dbReference type="RuleBase" id="RU363032"/>
    </source>
</evidence>
<feature type="transmembrane region" description="Helical" evidence="9">
    <location>
        <begin position="350"/>
        <end position="370"/>
    </location>
</feature>
<gene>
    <name evidence="11" type="ORF">NYP16_07900</name>
</gene>
<dbReference type="InterPro" id="IPR000515">
    <property type="entry name" value="MetI-like"/>
</dbReference>
<reference evidence="11" key="2">
    <citation type="journal article" date="2023" name="Syst. Appl. Microbiol.">
        <title>Govania unica gen. nov., sp. nov., a rare biosphere bacterium that represents a novel family in the class Alphaproteobacteria.</title>
        <authorList>
            <person name="Vandamme P."/>
            <person name="Peeters C."/>
            <person name="Hettiarachchi A."/>
            <person name="Cnockaert M."/>
            <person name="Carlier A."/>
        </authorList>
    </citation>
    <scope>NUCLEOTIDE SEQUENCE</scope>
    <source>
        <strain evidence="11">LMG 31809</strain>
    </source>
</reference>
<evidence type="ECO:0000313" key="11">
    <source>
        <dbReference type="EMBL" id="MDA5193872.1"/>
    </source>
</evidence>
<comment type="similarity">
    <text evidence="2">Belongs to the binding-protein-dependent transport system permease family. HisMQ subfamily.</text>
</comment>
<keyword evidence="4" id="KW-1003">Cell membrane</keyword>
<dbReference type="EMBL" id="JANWOI010000002">
    <property type="protein sequence ID" value="MDA5193872.1"/>
    <property type="molecule type" value="Genomic_DNA"/>
</dbReference>
<dbReference type="InterPro" id="IPR010065">
    <property type="entry name" value="AA_ABC_transptr_permease_3TM"/>
</dbReference>
<proteinExistence type="inferred from homology"/>
<evidence type="ECO:0000256" key="6">
    <source>
        <dbReference type="ARBA" id="ARBA00022970"/>
    </source>
</evidence>
<feature type="transmembrane region" description="Helical" evidence="9">
    <location>
        <begin position="72"/>
        <end position="103"/>
    </location>
</feature>
<dbReference type="PANTHER" id="PTHR30614:SF37">
    <property type="entry name" value="AMINO-ACID ABC TRANSPORTER PERMEASE PROTEIN YHDX-RELATED"/>
    <property type="match status" value="1"/>
</dbReference>
<dbReference type="Pfam" id="PF00528">
    <property type="entry name" value="BPD_transp_1"/>
    <property type="match status" value="1"/>
</dbReference>
<feature type="domain" description="ABC transmembrane type-1" evidence="10">
    <location>
        <begin position="80"/>
        <end position="365"/>
    </location>
</feature>
<organism evidence="11 12">
    <name type="scientific">Govanella unica</name>
    <dbReference type="NCBI Taxonomy" id="2975056"/>
    <lineage>
        <taxon>Bacteria</taxon>
        <taxon>Pseudomonadati</taxon>
        <taxon>Pseudomonadota</taxon>
        <taxon>Alphaproteobacteria</taxon>
        <taxon>Emcibacterales</taxon>
        <taxon>Govanellaceae</taxon>
        <taxon>Govanella</taxon>
    </lineage>
</organism>
<comment type="subcellular location">
    <subcellularLocation>
        <location evidence="1">Cell inner membrane</location>
        <topology evidence="1">Multi-pass membrane protein</topology>
    </subcellularLocation>
    <subcellularLocation>
        <location evidence="9">Cell membrane</location>
        <topology evidence="9">Multi-pass membrane protein</topology>
    </subcellularLocation>
</comment>
<evidence type="ECO:0000256" key="4">
    <source>
        <dbReference type="ARBA" id="ARBA00022475"/>
    </source>
</evidence>
<keyword evidence="12" id="KW-1185">Reference proteome</keyword>
<dbReference type="PROSITE" id="PS50928">
    <property type="entry name" value="ABC_TM1"/>
    <property type="match status" value="1"/>
</dbReference>
<dbReference type="GO" id="GO:0006865">
    <property type="term" value="P:amino acid transport"/>
    <property type="evidence" value="ECO:0007669"/>
    <property type="project" value="UniProtKB-KW"/>
</dbReference>
<dbReference type="GO" id="GO:0043190">
    <property type="term" value="C:ATP-binding cassette (ABC) transporter complex"/>
    <property type="evidence" value="ECO:0007669"/>
    <property type="project" value="InterPro"/>
</dbReference>
<evidence type="ECO:0000256" key="3">
    <source>
        <dbReference type="ARBA" id="ARBA00022448"/>
    </source>
</evidence>
<name>A0A9X3TY82_9PROT</name>
<sequence>MKDWQLNWATVRSLALQLAILAGIMAVIIAIANATLANLDRLGVQSGFDFIWQRAGFDISQKLLPYSSDSPVYMAFAVAVCNTMLLAVLCIILSTILGLLVALCRISGDWFLNGLGCGFVEVFRNIPALLQIFLWYFVVLRALPASDDSYQIFGSIFLNNRGLFLPSSSLQTGFVSIMGLALLAIALVFIVVMVLRRHRAPAGSPVKGAGMMGFWLVGFVVWAFYAVEWQAPVMDKFGYRSDWVINPELCAVLLGISFYNSSYVAEVIRAGFRSVPLGQWEAAKSLGFGPLKTMRHVIIPQAMRVILPPMTNCYLNIFKATSLGAAVGYPEIVSVMVGTTNNLVGRPVEIMTLIFCIYSLISLLGVWAMAAMNRRFNSFKPV</sequence>
<dbReference type="GO" id="GO:0022857">
    <property type="term" value="F:transmembrane transporter activity"/>
    <property type="evidence" value="ECO:0007669"/>
    <property type="project" value="InterPro"/>
</dbReference>
<evidence type="ECO:0000256" key="2">
    <source>
        <dbReference type="ARBA" id="ARBA00010072"/>
    </source>
</evidence>
<dbReference type="NCBIfam" id="TIGR01726">
    <property type="entry name" value="HEQRo_perm_3TM"/>
    <property type="match status" value="1"/>
</dbReference>
<dbReference type="InterPro" id="IPR043429">
    <property type="entry name" value="ArtM/GltK/GlnP/TcyL/YhdX-like"/>
</dbReference>
<dbReference type="CDD" id="cd06261">
    <property type="entry name" value="TM_PBP2"/>
    <property type="match status" value="1"/>
</dbReference>
<dbReference type="AlphaFoldDB" id="A0A9X3TY82"/>
<evidence type="ECO:0000256" key="5">
    <source>
        <dbReference type="ARBA" id="ARBA00022692"/>
    </source>
</evidence>
<evidence type="ECO:0000259" key="10">
    <source>
        <dbReference type="PROSITE" id="PS50928"/>
    </source>
</evidence>
<keyword evidence="6" id="KW-0029">Amino-acid transport</keyword>
<feature type="transmembrane region" description="Helical" evidence="9">
    <location>
        <begin position="12"/>
        <end position="32"/>
    </location>
</feature>
<feature type="transmembrane region" description="Helical" evidence="9">
    <location>
        <begin position="110"/>
        <end position="138"/>
    </location>
</feature>